<sequence length="298" mass="32467">MKAAGGSRTAVLVCQGRAAADGLASPGRFADPVAVELLRDDERRPVEQVRANTPPSTWLERLEYESVRACAAIAVPRTVAIDDAVRHHPSAQVVIVGAGLDTRAWRLPELADRAVFEVDHPASQRDKRERVARLPEPARPVRPVRPVRFVPVDLARDRLAAALAAAGYRRDLPTTWIWEGVVPYLTRAEVERTTAALAALSAPGSRLIVNYQARRPAIAVGQLISRAAYLVAGRRSMWANEPWRSLWTATAMANLLRRHGFTVGSDDDLLAVATRLPASTARRASLRSGRVAVADRPG</sequence>
<dbReference type="InterPro" id="IPR011610">
    <property type="entry name" value="SAM_mthyl_Trfase_ML2640-like"/>
</dbReference>
<dbReference type="RefSeq" id="WP_071085583.1">
    <property type="nucleotide sequence ID" value="NZ_MBLM01000121.1"/>
</dbReference>
<dbReference type="NCBIfam" id="TIGR00027">
    <property type="entry name" value="mthyl_TIGR00027"/>
    <property type="match status" value="1"/>
</dbReference>
<dbReference type="EMBL" id="MBLM01000121">
    <property type="protein sequence ID" value="OHV35437.1"/>
    <property type="molecule type" value="Genomic_DNA"/>
</dbReference>
<evidence type="ECO:0000313" key="8">
    <source>
        <dbReference type="Proteomes" id="UP000179627"/>
    </source>
</evidence>
<comment type="similarity">
    <text evidence="2 6">Belongs to the UPF0677 family.</text>
</comment>
<evidence type="ECO:0000256" key="5">
    <source>
        <dbReference type="ARBA" id="ARBA00022691"/>
    </source>
</evidence>
<evidence type="ECO:0000313" key="7">
    <source>
        <dbReference type="EMBL" id="OHV35437.1"/>
    </source>
</evidence>
<reference evidence="8" key="1">
    <citation type="submission" date="2016-07" db="EMBL/GenBank/DDBJ databases">
        <title>Sequence Frankia sp. strain CcI1.17.</title>
        <authorList>
            <person name="Ghodhbane-Gtari F."/>
            <person name="Swanson E."/>
            <person name="Gueddou A."/>
            <person name="Morris K."/>
            <person name="Hezbri K."/>
            <person name="Ktari A."/>
            <person name="Nouioui I."/>
            <person name="Abebe-Akele F."/>
            <person name="Simpson S."/>
            <person name="Thomas K."/>
            <person name="Gtari M."/>
            <person name="Tisa L.S."/>
            <person name="Hurst S."/>
        </authorList>
    </citation>
    <scope>NUCLEOTIDE SEQUENCE [LARGE SCALE GENOMIC DNA]</scope>
    <source>
        <strain evidence="8">Cc1.17</strain>
    </source>
</reference>
<keyword evidence="5 6" id="KW-0949">S-adenosyl-L-methionine</keyword>
<evidence type="ECO:0000256" key="6">
    <source>
        <dbReference type="RuleBase" id="RU362030"/>
    </source>
</evidence>
<organism evidence="7 8">
    <name type="scientific">Parafrankia colletiae</name>
    <dbReference type="NCBI Taxonomy" id="573497"/>
    <lineage>
        <taxon>Bacteria</taxon>
        <taxon>Bacillati</taxon>
        <taxon>Actinomycetota</taxon>
        <taxon>Actinomycetes</taxon>
        <taxon>Frankiales</taxon>
        <taxon>Frankiaceae</taxon>
        <taxon>Parafrankia</taxon>
    </lineage>
</organism>
<name>A0A1S1QP05_9ACTN</name>
<dbReference type="OrthoDB" id="9806164at2"/>
<dbReference type="EC" id="2.1.1.-" evidence="6"/>
<evidence type="ECO:0000256" key="3">
    <source>
        <dbReference type="ARBA" id="ARBA00022603"/>
    </source>
</evidence>
<dbReference type="Proteomes" id="UP000179627">
    <property type="component" value="Unassembled WGS sequence"/>
</dbReference>
<dbReference type="Pfam" id="PF04072">
    <property type="entry name" value="LCM"/>
    <property type="match status" value="1"/>
</dbReference>
<proteinExistence type="inferred from homology"/>
<dbReference type="SUPFAM" id="SSF53335">
    <property type="entry name" value="S-adenosyl-L-methionine-dependent methyltransferases"/>
    <property type="match status" value="1"/>
</dbReference>
<dbReference type="AlphaFoldDB" id="A0A1S1QP05"/>
<protein>
    <recommendedName>
        <fullName evidence="6">S-adenosyl-L-methionine-dependent methyltransferase</fullName>
        <ecNumber evidence="6">2.1.1.-</ecNumber>
    </recommendedName>
</protein>
<gene>
    <name evidence="7" type="ORF">CC117_19565</name>
</gene>
<keyword evidence="3 6" id="KW-0489">Methyltransferase</keyword>
<dbReference type="InterPro" id="IPR007213">
    <property type="entry name" value="Ppm1/Ppm2/Tcmp"/>
</dbReference>
<comment type="caution">
    <text evidence="7">The sequence shown here is derived from an EMBL/GenBank/DDBJ whole genome shotgun (WGS) entry which is preliminary data.</text>
</comment>
<evidence type="ECO:0000256" key="1">
    <source>
        <dbReference type="ARBA" id="ARBA00003907"/>
    </source>
</evidence>
<dbReference type="PANTHER" id="PTHR43619:SF2">
    <property type="entry name" value="S-ADENOSYL-L-METHIONINE-DEPENDENT METHYLTRANSFERASES SUPERFAMILY PROTEIN"/>
    <property type="match status" value="1"/>
</dbReference>
<comment type="function">
    <text evidence="1 6">Exhibits S-adenosyl-L-methionine-dependent methyltransferase activity.</text>
</comment>
<dbReference type="PANTHER" id="PTHR43619">
    <property type="entry name" value="S-ADENOSYL-L-METHIONINE-DEPENDENT METHYLTRANSFERASE YKTD-RELATED"/>
    <property type="match status" value="1"/>
</dbReference>
<dbReference type="InterPro" id="IPR029063">
    <property type="entry name" value="SAM-dependent_MTases_sf"/>
</dbReference>
<keyword evidence="4 7" id="KW-0808">Transferase</keyword>
<accession>A0A1S1QP05</accession>
<dbReference type="GO" id="GO:0032259">
    <property type="term" value="P:methylation"/>
    <property type="evidence" value="ECO:0007669"/>
    <property type="project" value="UniProtKB-KW"/>
</dbReference>
<dbReference type="GO" id="GO:0008168">
    <property type="term" value="F:methyltransferase activity"/>
    <property type="evidence" value="ECO:0007669"/>
    <property type="project" value="UniProtKB-UniRule"/>
</dbReference>
<evidence type="ECO:0000256" key="2">
    <source>
        <dbReference type="ARBA" id="ARBA00008138"/>
    </source>
</evidence>
<keyword evidence="8" id="KW-1185">Reference proteome</keyword>
<dbReference type="Gene3D" id="3.40.50.150">
    <property type="entry name" value="Vaccinia Virus protein VP39"/>
    <property type="match status" value="1"/>
</dbReference>
<evidence type="ECO:0000256" key="4">
    <source>
        <dbReference type="ARBA" id="ARBA00022679"/>
    </source>
</evidence>